<evidence type="ECO:0000313" key="1">
    <source>
        <dbReference type="EMBL" id="OGM06075.1"/>
    </source>
</evidence>
<organism evidence="1 2">
    <name type="scientific">Candidatus Wallbacteria bacterium GWC2_49_35</name>
    <dbReference type="NCBI Taxonomy" id="1817813"/>
    <lineage>
        <taxon>Bacteria</taxon>
        <taxon>Candidatus Walliibacteriota</taxon>
    </lineage>
</organism>
<gene>
    <name evidence="1" type="ORF">A2008_12185</name>
</gene>
<proteinExistence type="predicted"/>
<comment type="caution">
    <text evidence="1">The sequence shown here is derived from an EMBL/GenBank/DDBJ whole genome shotgun (WGS) entry which is preliminary data.</text>
</comment>
<sequence length="74" mass="8626">MVLEFKGTILPDGHISVPPEMVKKINKIKNFKVFIISLSEVIDDQREAKDELKKLRGKVKWEGDLDKMREGRFL</sequence>
<dbReference type="AlphaFoldDB" id="A0A1F7WVG9"/>
<name>A0A1F7WVG9_9BACT</name>
<accession>A0A1F7WVG9</accession>
<protein>
    <submittedName>
        <fullName evidence="1">Uncharacterized protein</fullName>
    </submittedName>
</protein>
<evidence type="ECO:0000313" key="2">
    <source>
        <dbReference type="Proteomes" id="UP000178735"/>
    </source>
</evidence>
<dbReference type="EMBL" id="MGFH01000081">
    <property type="protein sequence ID" value="OGM06075.1"/>
    <property type="molecule type" value="Genomic_DNA"/>
</dbReference>
<reference evidence="1 2" key="1">
    <citation type="journal article" date="2016" name="Nat. Commun.">
        <title>Thousands of microbial genomes shed light on interconnected biogeochemical processes in an aquifer system.</title>
        <authorList>
            <person name="Anantharaman K."/>
            <person name="Brown C.T."/>
            <person name="Hug L.A."/>
            <person name="Sharon I."/>
            <person name="Castelle C.J."/>
            <person name="Probst A.J."/>
            <person name="Thomas B.C."/>
            <person name="Singh A."/>
            <person name="Wilkins M.J."/>
            <person name="Karaoz U."/>
            <person name="Brodie E.L."/>
            <person name="Williams K.H."/>
            <person name="Hubbard S.S."/>
            <person name="Banfield J.F."/>
        </authorList>
    </citation>
    <scope>NUCLEOTIDE SEQUENCE [LARGE SCALE GENOMIC DNA]</scope>
</reference>
<dbReference type="Proteomes" id="UP000178735">
    <property type="component" value="Unassembled WGS sequence"/>
</dbReference>